<dbReference type="NCBIfam" id="TIGR03082">
    <property type="entry name" value="Gneg_AbrB_dup"/>
    <property type="match status" value="2"/>
</dbReference>
<feature type="transmembrane region" description="Helical" evidence="1">
    <location>
        <begin position="37"/>
        <end position="54"/>
    </location>
</feature>
<keyword evidence="1" id="KW-0472">Membrane</keyword>
<feature type="transmembrane region" description="Helical" evidence="1">
    <location>
        <begin position="218"/>
        <end position="236"/>
    </location>
</feature>
<keyword evidence="2" id="KW-0031">Aminopeptidase</keyword>
<keyword evidence="2" id="KW-0378">Hydrolase</keyword>
<evidence type="ECO:0000313" key="3">
    <source>
        <dbReference type="Proteomes" id="UP000231702"/>
    </source>
</evidence>
<protein>
    <submittedName>
        <fullName evidence="2">Aminopeptidase</fullName>
    </submittedName>
</protein>
<feature type="transmembrane region" description="Helical" evidence="1">
    <location>
        <begin position="66"/>
        <end position="84"/>
    </location>
</feature>
<organism evidence="2 3">
    <name type="scientific">Pseudooceanicola antarcticus</name>
    <dbReference type="NCBI Taxonomy" id="1247613"/>
    <lineage>
        <taxon>Bacteria</taxon>
        <taxon>Pseudomonadati</taxon>
        <taxon>Pseudomonadota</taxon>
        <taxon>Alphaproteobacteria</taxon>
        <taxon>Rhodobacterales</taxon>
        <taxon>Paracoccaceae</taxon>
        <taxon>Pseudooceanicola</taxon>
    </lineage>
</organism>
<feature type="transmembrane region" description="Helical" evidence="1">
    <location>
        <begin position="193"/>
        <end position="211"/>
    </location>
</feature>
<dbReference type="PIRSF" id="PIRSF038991">
    <property type="entry name" value="Protein_AbrB"/>
    <property type="match status" value="1"/>
</dbReference>
<dbReference type="EMBL" id="PGTD01000015">
    <property type="protein sequence ID" value="PJE29975.1"/>
    <property type="molecule type" value="Genomic_DNA"/>
</dbReference>
<proteinExistence type="predicted"/>
<feature type="transmembrane region" description="Helical" evidence="1">
    <location>
        <begin position="90"/>
        <end position="112"/>
    </location>
</feature>
<feature type="transmembrane region" description="Helical" evidence="1">
    <location>
        <begin position="154"/>
        <end position="173"/>
    </location>
</feature>
<dbReference type="PANTHER" id="PTHR38457">
    <property type="entry name" value="REGULATOR ABRB-RELATED"/>
    <property type="match status" value="1"/>
</dbReference>
<dbReference type="Proteomes" id="UP000231702">
    <property type="component" value="Unassembled WGS sequence"/>
</dbReference>
<name>A0ABX4MR37_9RHOB</name>
<keyword evidence="2" id="KW-0645">Protease</keyword>
<dbReference type="InterPro" id="IPR017516">
    <property type="entry name" value="AbrB_dup"/>
</dbReference>
<feature type="transmembrane region" description="Helical" evidence="1">
    <location>
        <begin position="333"/>
        <end position="352"/>
    </location>
</feature>
<evidence type="ECO:0000256" key="1">
    <source>
        <dbReference type="SAM" id="Phobius"/>
    </source>
</evidence>
<comment type="caution">
    <text evidence="2">The sequence shown here is derived from an EMBL/GenBank/DDBJ whole genome shotgun (WGS) entry which is preliminary data.</text>
</comment>
<accession>A0ABX4MR37</accession>
<keyword evidence="3" id="KW-1185">Reference proteome</keyword>
<dbReference type="Pfam" id="PF05145">
    <property type="entry name" value="AbrB"/>
    <property type="match status" value="1"/>
</dbReference>
<keyword evidence="1" id="KW-0812">Transmembrane</keyword>
<feature type="transmembrane region" description="Helical" evidence="1">
    <location>
        <begin position="242"/>
        <end position="259"/>
    </location>
</feature>
<keyword evidence="1" id="KW-1133">Transmembrane helix</keyword>
<reference evidence="2 3" key="1">
    <citation type="journal article" date="2018" name="Int. J. Syst. Evol. Microbiol.">
        <title>Pseudooceanicola lipolyticus sp. nov., a marine alphaproteobacterium, reclassification of Oceanicola flagellatus as Pseudooceanicola flagellatus comb. nov. and emended description of the genus Pseudooceanicola.</title>
        <authorList>
            <person name="Huang M.-M."/>
            <person name="Guo L.-L."/>
            <person name="Wu Y.-H."/>
            <person name="Lai Q.-L."/>
            <person name="Shao Z.-Z."/>
            <person name="Wang C.-S."/>
            <person name="Wu M."/>
            <person name="Xu X.-W."/>
        </authorList>
    </citation>
    <scope>NUCLEOTIDE SEQUENCE [LARGE SCALE GENOMIC DNA]</scope>
    <source>
        <strain evidence="2 3">Ar-45</strain>
    </source>
</reference>
<gene>
    <name evidence="2" type="ORF">CVM39_08800</name>
</gene>
<dbReference type="PANTHER" id="PTHR38457:SF1">
    <property type="entry name" value="REGULATOR ABRB-RELATED"/>
    <property type="match status" value="1"/>
</dbReference>
<feature type="transmembrane region" description="Helical" evidence="1">
    <location>
        <begin position="271"/>
        <end position="289"/>
    </location>
</feature>
<evidence type="ECO:0000313" key="2">
    <source>
        <dbReference type="EMBL" id="PJE29975.1"/>
    </source>
</evidence>
<dbReference type="GO" id="GO:0004177">
    <property type="term" value="F:aminopeptidase activity"/>
    <property type="evidence" value="ECO:0007669"/>
    <property type="project" value="UniProtKB-KW"/>
</dbReference>
<sequence>MQDFKMTTLRLSALCLLGLLGGFIARALHLPLPYMLGSLFLVALLTAAFPRALPRDYRFPEKFRSIFIAVIGTTIGAQITWEILGHLPRMVPSLIALTLFVPLTQTVNYQIFRRLGGYDRATAFYAGAPGGLIDSIVAGEAAGADVKMLAVQQFLRIIVVVSVLPVGLSLWYGHPVGSAAGISLAGGDVGLEHLPEVIGAALLGLFIFRRLHLPASQLIGPLICAALLTLSGLAVIEAPQWVISGCQVVIGTSLGTRFIGVEWKRLLRAGWLSALSVTSMVCIGLAMALPVAPLTGQHPDVLVVSFAPGGVTEMALVALSLNTNPAVVTLHHLYRIVLTVLTLGVVSKRGWFDAPRKPGHPETGGES</sequence>
<dbReference type="InterPro" id="IPR007820">
    <property type="entry name" value="AbrB_fam"/>
</dbReference>